<gene>
    <name evidence="9" type="ORF">OSB1V03_LOCUS7289</name>
</gene>
<name>A0A7R9KRC7_9ACAR</name>
<sequence length="556" mass="60173">DRICVASGGKQQVEISAEHILACSGAGDCPFGGSSAGAYQYYISDGIVSGGLYQSHVGCQPYSLKGCEHHVTGHLPPCPKEDDPTPKCQHKCVAGYNGTYQSDLHFGSRAYSFSNRNEELQQDIMKNGPVVASFTVYEDFPTYKSGVYKHLTGGHSGRHAVKIIGWGVESGVDYWLVANSWNPDWGDEGFFKIARGHNECGFEQQIVAGLPKVVLTYYSTSHQAQTMGKLMLVALLAACVAVSYPSPHGFKSMDDMVDYINSLDTTWKATKNFDSRYLDTVGPNLGLLPRNPSYVAGEAPAFDPSLALPESFDSRQQWPDCKSIKEIRDQASCGSCWAFAVAEAISDRICVASGGKQQVEISAENINDCSGAGGCNGGFMEEAYEYYVSDGVVTGGLYKSNVGCQPYTIPGCEHHVSGPLPACSATVPTPKCQEKCVAGYNGTYESDKHFGSKAYSVRSVQEIQQDIQKHGPVVAGFSVYTDFLTYKSGVYHHVTGKMEGGHAVKILGWGVESGVDYWLVANSWNADWGDKGYFKIRRGHNEGGIEGRISAGLPKL</sequence>
<dbReference type="PRINTS" id="PR00705">
    <property type="entry name" value="PAPAIN"/>
</dbReference>
<keyword evidence="4" id="KW-0378">Hydrolase</keyword>
<keyword evidence="2" id="KW-0645">Protease</keyword>
<evidence type="ECO:0000256" key="4">
    <source>
        <dbReference type="ARBA" id="ARBA00022801"/>
    </source>
</evidence>
<feature type="domain" description="Peptidase C1A papain C-terminal" evidence="8">
    <location>
        <begin position="308"/>
        <end position="553"/>
    </location>
</feature>
<dbReference type="PROSITE" id="PS00639">
    <property type="entry name" value="THIOL_PROTEASE_HIS"/>
    <property type="match status" value="2"/>
</dbReference>
<comment type="similarity">
    <text evidence="1">Belongs to the peptidase C1 family.</text>
</comment>
<dbReference type="EMBL" id="OC858788">
    <property type="protein sequence ID" value="CAD7626857.1"/>
    <property type="molecule type" value="Genomic_DNA"/>
</dbReference>
<dbReference type="PROSITE" id="PS00139">
    <property type="entry name" value="THIOL_PROTEASE_CYS"/>
    <property type="match status" value="1"/>
</dbReference>
<dbReference type="CDD" id="cd02620">
    <property type="entry name" value="Peptidase_C1A_CathepsinB"/>
    <property type="match status" value="2"/>
</dbReference>
<dbReference type="PROSITE" id="PS00640">
    <property type="entry name" value="THIOL_PROTEASE_ASN"/>
    <property type="match status" value="2"/>
</dbReference>
<keyword evidence="3" id="KW-0732">Signal</keyword>
<evidence type="ECO:0000256" key="3">
    <source>
        <dbReference type="ARBA" id="ARBA00022729"/>
    </source>
</evidence>
<dbReference type="InterPro" id="IPR025660">
    <property type="entry name" value="Pept_his_AS"/>
</dbReference>
<dbReference type="Gene3D" id="3.90.70.10">
    <property type="entry name" value="Cysteine proteinases"/>
    <property type="match status" value="2"/>
</dbReference>
<evidence type="ECO:0000256" key="7">
    <source>
        <dbReference type="ARBA" id="ARBA00023157"/>
    </source>
</evidence>
<evidence type="ECO:0000259" key="8">
    <source>
        <dbReference type="SMART" id="SM00645"/>
    </source>
</evidence>
<evidence type="ECO:0000256" key="1">
    <source>
        <dbReference type="ARBA" id="ARBA00008455"/>
    </source>
</evidence>
<dbReference type="InterPro" id="IPR000169">
    <property type="entry name" value="Pept_cys_AS"/>
</dbReference>
<dbReference type="GO" id="GO:0008234">
    <property type="term" value="F:cysteine-type peptidase activity"/>
    <property type="evidence" value="ECO:0007669"/>
    <property type="project" value="UniProtKB-KW"/>
</dbReference>
<dbReference type="SMART" id="SM00645">
    <property type="entry name" value="Pept_C1"/>
    <property type="match status" value="2"/>
</dbReference>
<evidence type="ECO:0000256" key="6">
    <source>
        <dbReference type="ARBA" id="ARBA00023145"/>
    </source>
</evidence>
<evidence type="ECO:0000313" key="9">
    <source>
        <dbReference type="EMBL" id="CAD7626857.1"/>
    </source>
</evidence>
<dbReference type="InterPro" id="IPR038765">
    <property type="entry name" value="Papain-like_cys_pep_sf"/>
</dbReference>
<keyword evidence="7" id="KW-1015">Disulfide bond</keyword>
<dbReference type="PANTHER" id="PTHR12411">
    <property type="entry name" value="CYSTEINE PROTEASE FAMILY C1-RELATED"/>
    <property type="match status" value="1"/>
</dbReference>
<evidence type="ECO:0000313" key="10">
    <source>
        <dbReference type="Proteomes" id="UP000759131"/>
    </source>
</evidence>
<dbReference type="SUPFAM" id="SSF54001">
    <property type="entry name" value="Cysteine proteinases"/>
    <property type="match status" value="2"/>
</dbReference>
<dbReference type="EMBL" id="CAJPIZ010004213">
    <property type="protein sequence ID" value="CAG2107287.1"/>
    <property type="molecule type" value="Genomic_DNA"/>
</dbReference>
<dbReference type="Pfam" id="PF00112">
    <property type="entry name" value="Peptidase_C1"/>
    <property type="match status" value="2"/>
</dbReference>
<accession>A0A7R9KRC7</accession>
<reference evidence="9" key="1">
    <citation type="submission" date="2020-11" db="EMBL/GenBank/DDBJ databases">
        <authorList>
            <person name="Tran Van P."/>
        </authorList>
    </citation>
    <scope>NUCLEOTIDE SEQUENCE</scope>
</reference>
<evidence type="ECO:0000256" key="2">
    <source>
        <dbReference type="ARBA" id="ARBA00022670"/>
    </source>
</evidence>
<evidence type="ECO:0000256" key="5">
    <source>
        <dbReference type="ARBA" id="ARBA00022807"/>
    </source>
</evidence>
<dbReference type="OrthoDB" id="640249at2759"/>
<protein>
    <recommendedName>
        <fullName evidence="8">Peptidase C1A papain C-terminal domain-containing protein</fullName>
    </recommendedName>
</protein>
<dbReference type="GO" id="GO:0006508">
    <property type="term" value="P:proteolysis"/>
    <property type="evidence" value="ECO:0007669"/>
    <property type="project" value="UniProtKB-KW"/>
</dbReference>
<feature type="domain" description="Peptidase C1A papain C-terminal" evidence="8">
    <location>
        <begin position="2"/>
        <end position="210"/>
    </location>
</feature>
<dbReference type="Proteomes" id="UP000759131">
    <property type="component" value="Unassembled WGS sequence"/>
</dbReference>
<keyword evidence="6" id="KW-0865">Zymogen</keyword>
<proteinExistence type="inferred from homology"/>
<organism evidence="9">
    <name type="scientific">Medioppia subpectinata</name>
    <dbReference type="NCBI Taxonomy" id="1979941"/>
    <lineage>
        <taxon>Eukaryota</taxon>
        <taxon>Metazoa</taxon>
        <taxon>Ecdysozoa</taxon>
        <taxon>Arthropoda</taxon>
        <taxon>Chelicerata</taxon>
        <taxon>Arachnida</taxon>
        <taxon>Acari</taxon>
        <taxon>Acariformes</taxon>
        <taxon>Sarcoptiformes</taxon>
        <taxon>Oribatida</taxon>
        <taxon>Brachypylina</taxon>
        <taxon>Oppioidea</taxon>
        <taxon>Oppiidae</taxon>
        <taxon>Medioppia</taxon>
    </lineage>
</organism>
<feature type="non-terminal residue" evidence="9">
    <location>
        <position position="556"/>
    </location>
</feature>
<dbReference type="InterPro" id="IPR000668">
    <property type="entry name" value="Peptidase_C1A_C"/>
</dbReference>
<dbReference type="FunFam" id="3.90.70.10:FF:000031">
    <property type="entry name" value="Cathepsin B"/>
    <property type="match status" value="2"/>
</dbReference>
<keyword evidence="5" id="KW-0788">Thiol protease</keyword>
<dbReference type="InterPro" id="IPR025661">
    <property type="entry name" value="Pept_asp_AS"/>
</dbReference>
<dbReference type="AlphaFoldDB" id="A0A7R9KRC7"/>
<keyword evidence="10" id="KW-1185">Reference proteome</keyword>
<dbReference type="InterPro" id="IPR013128">
    <property type="entry name" value="Peptidase_C1A"/>
</dbReference>